<proteinExistence type="inferred from homology"/>
<evidence type="ECO:0000256" key="7">
    <source>
        <dbReference type="SAM" id="MobiDB-lite"/>
    </source>
</evidence>
<evidence type="ECO:0000313" key="10">
    <source>
        <dbReference type="EMBL" id="OXV10553.1"/>
    </source>
</evidence>
<evidence type="ECO:0000256" key="4">
    <source>
        <dbReference type="ARBA" id="ARBA00022705"/>
    </source>
</evidence>
<dbReference type="GO" id="GO:0003677">
    <property type="term" value="F:DNA binding"/>
    <property type="evidence" value="ECO:0007669"/>
    <property type="project" value="InterPro"/>
</dbReference>
<comment type="caution">
    <text evidence="10">The sequence shown here is derived from an EMBL/GenBank/DDBJ whole genome shotgun (WGS) entry which is preliminary data.</text>
</comment>
<evidence type="ECO:0000256" key="6">
    <source>
        <dbReference type="PIRNR" id="PIRNR018300"/>
    </source>
</evidence>
<evidence type="ECO:0000256" key="1">
    <source>
        <dbReference type="ARBA" id="ARBA00004123"/>
    </source>
</evidence>
<dbReference type="PANTHER" id="PTHR23061">
    <property type="entry name" value="DNA POLYMERASE 2 ALPHA 70 KDA SUBUNIT"/>
    <property type="match status" value="1"/>
</dbReference>
<organism evidence="10 11">
    <name type="scientific">Elaphomyces granulatus</name>
    <dbReference type="NCBI Taxonomy" id="519963"/>
    <lineage>
        <taxon>Eukaryota</taxon>
        <taxon>Fungi</taxon>
        <taxon>Dikarya</taxon>
        <taxon>Ascomycota</taxon>
        <taxon>Pezizomycotina</taxon>
        <taxon>Eurotiomycetes</taxon>
        <taxon>Eurotiomycetidae</taxon>
        <taxon>Eurotiales</taxon>
        <taxon>Elaphomycetaceae</taxon>
        <taxon>Elaphomyces</taxon>
    </lineage>
</organism>
<comment type="subcellular location">
    <subcellularLocation>
        <location evidence="1 6">Nucleus</location>
    </subcellularLocation>
</comment>
<dbReference type="OrthoDB" id="336885at2759"/>
<dbReference type="GO" id="GO:0005658">
    <property type="term" value="C:alpha DNA polymerase:primase complex"/>
    <property type="evidence" value="ECO:0007669"/>
    <property type="project" value="EnsemblFungi"/>
</dbReference>
<comment type="similarity">
    <text evidence="2 6">Belongs to the DNA polymerase alpha subunit B family.</text>
</comment>
<dbReference type="Pfam" id="PF04042">
    <property type="entry name" value="DNA_pol_E_B"/>
    <property type="match status" value="1"/>
</dbReference>
<dbReference type="InterPro" id="IPR016722">
    <property type="entry name" value="DNA_pol_alpha_bsu"/>
</dbReference>
<dbReference type="FunFam" id="3.60.21.60:FF:000005">
    <property type="entry name" value="DNA polymerase alpha subunit B"/>
    <property type="match status" value="1"/>
</dbReference>
<gene>
    <name evidence="10" type="ORF">Egran_01690</name>
</gene>
<evidence type="ECO:0000256" key="3">
    <source>
        <dbReference type="ARBA" id="ARBA00018596"/>
    </source>
</evidence>
<keyword evidence="5 6" id="KW-0539">Nucleus</keyword>
<dbReference type="Gene3D" id="3.60.21.60">
    <property type="match status" value="2"/>
</dbReference>
<dbReference type="Proteomes" id="UP000243515">
    <property type="component" value="Unassembled WGS sequence"/>
</dbReference>
<dbReference type="GO" id="GO:0003887">
    <property type="term" value="F:DNA-directed DNA polymerase activity"/>
    <property type="evidence" value="ECO:0007669"/>
    <property type="project" value="EnsemblFungi"/>
</dbReference>
<dbReference type="GO" id="GO:0005635">
    <property type="term" value="C:nuclear envelope"/>
    <property type="evidence" value="ECO:0007669"/>
    <property type="project" value="EnsemblFungi"/>
</dbReference>
<feature type="domain" description="DNA polymerase alpha subunit B OB" evidence="9">
    <location>
        <begin position="231"/>
        <end position="340"/>
    </location>
</feature>
<evidence type="ECO:0000256" key="2">
    <source>
        <dbReference type="ARBA" id="ARBA00007299"/>
    </source>
</evidence>
<sequence length="664" mass="73283">MTDNIAHELNEHFASSAPDGLPKDVLAELRSILRLHAISPQELFFKWESYSLKMGPDETTLNLDTIRAFKRDVQETLERESRSKNHPRSIDRKGNTVSMAMATADVFGMFDELTPGTPHVRAANGTASSAKRKSTFDTPTAPKIVRAEKDRSPGDFDTPLKAGNRVTDAFQLIPFSQRPNPGQVVETLNAHLVVADPPVAPYSEPRIRPTANVELKKFGYKPMAMQLAEASEVLDDRIDEFTAIFQTQYETDMTDVTVSSAAMQSTSEIIAVGRIVPDSLEGKLNTASLMLETSRRTGAGLRVPLKIDSLQSAQFFPGQIVALRGINASGEYFSVKEILPVPLLPPAASSPESLDTTNERLGGSDPPQPLDIFIACGPYTADSNLDFEPLKEICQKAADRSADGLLLMGPFLDLEHPLLASGDFDLPEINGVDPDTANLATIFRHYIAAPLQRLCAAVPNVTIILVPSVRDAVSKHVSWPQEQLPKKELGLPRQVRVVSNPVALSLNETVVGMCSHDVLYELRREEVIAGRPTEGNLLTRLSKYIIEQRHFSPIFPPSAREHLPKPGAEGLQPTGAMLDLSYLKLGEWWKVRPDVLITPSFLPPFVKVVESVLVINPGMLSKQRAAGTYAHMVLHPRTMTDEEREEKQLIHKVFERARVDITRI</sequence>
<evidence type="ECO:0000259" key="8">
    <source>
        <dbReference type="Pfam" id="PF04042"/>
    </source>
</evidence>
<evidence type="ECO:0000313" key="11">
    <source>
        <dbReference type="Proteomes" id="UP000243515"/>
    </source>
</evidence>
<protein>
    <recommendedName>
        <fullName evidence="3 6">DNA polymerase alpha subunit B</fullName>
    </recommendedName>
</protein>
<dbReference type="EMBL" id="NPHW01002886">
    <property type="protein sequence ID" value="OXV10553.1"/>
    <property type="molecule type" value="Genomic_DNA"/>
</dbReference>
<dbReference type="Pfam" id="PF22062">
    <property type="entry name" value="OB_DPOA2"/>
    <property type="match status" value="1"/>
</dbReference>
<evidence type="ECO:0000259" key="9">
    <source>
        <dbReference type="Pfam" id="PF22062"/>
    </source>
</evidence>
<accession>A0A232M2F3</accession>
<dbReference type="InterPro" id="IPR007185">
    <property type="entry name" value="DNA_pol_a/d/e_bsu"/>
</dbReference>
<comment type="function">
    <text evidence="6">Accessory subunit of the DNA polymerase alpha complex (also known as the alpha DNA polymerase-primase complex) which plays an essential role in the initiation of DNA synthesis.</text>
</comment>
<dbReference type="GO" id="GO:0016233">
    <property type="term" value="P:telomere capping"/>
    <property type="evidence" value="ECO:0007669"/>
    <property type="project" value="EnsemblFungi"/>
</dbReference>
<feature type="domain" description="DNA polymerase alpha/delta/epsilon subunit B" evidence="8">
    <location>
        <begin position="372"/>
        <end position="607"/>
    </location>
</feature>
<feature type="region of interest" description="Disordered" evidence="7">
    <location>
        <begin position="77"/>
        <end position="96"/>
    </location>
</feature>
<feature type="compositionally biased region" description="Basic and acidic residues" evidence="7">
    <location>
        <begin position="77"/>
        <end position="94"/>
    </location>
</feature>
<evidence type="ECO:0000256" key="5">
    <source>
        <dbReference type="ARBA" id="ARBA00023242"/>
    </source>
</evidence>
<reference evidence="10 11" key="1">
    <citation type="journal article" date="2015" name="Environ. Microbiol.">
        <title>Metagenome sequence of Elaphomyces granulatus from sporocarp tissue reveals Ascomycota ectomycorrhizal fingerprints of genome expansion and a Proteobacteria-rich microbiome.</title>
        <authorList>
            <person name="Quandt C.A."/>
            <person name="Kohler A."/>
            <person name="Hesse C.N."/>
            <person name="Sharpton T.J."/>
            <person name="Martin F."/>
            <person name="Spatafora J.W."/>
        </authorList>
    </citation>
    <scope>NUCLEOTIDE SEQUENCE [LARGE SCALE GENOMIC DNA]</scope>
    <source>
        <strain evidence="10 11">OSC145934</strain>
    </source>
</reference>
<keyword evidence="4 6" id="KW-0235">DNA replication</keyword>
<dbReference type="FunFam" id="3.60.21.60:FF:000008">
    <property type="entry name" value="DNA polymerase alpha subunit B"/>
    <property type="match status" value="1"/>
</dbReference>
<name>A0A232M2F3_9EURO</name>
<dbReference type="PANTHER" id="PTHR23061:SF12">
    <property type="entry name" value="DNA POLYMERASE ALPHA SUBUNIT B"/>
    <property type="match status" value="1"/>
</dbReference>
<dbReference type="PIRSF" id="PIRSF018300">
    <property type="entry name" value="DNA_pol_alph_2"/>
    <property type="match status" value="1"/>
</dbReference>
<dbReference type="AlphaFoldDB" id="A0A232M2F3"/>
<dbReference type="InterPro" id="IPR054300">
    <property type="entry name" value="OB_DPOA2"/>
</dbReference>
<dbReference type="GO" id="GO:0006270">
    <property type="term" value="P:DNA replication initiation"/>
    <property type="evidence" value="ECO:0007669"/>
    <property type="project" value="EnsemblFungi"/>
</dbReference>
<keyword evidence="11" id="KW-1185">Reference proteome</keyword>